<keyword evidence="4" id="KW-0963">Cytoplasm</keyword>
<dbReference type="InterPro" id="IPR003697">
    <property type="entry name" value="Maf-like"/>
</dbReference>
<comment type="caution">
    <text evidence="4">Lacks conserved residue(s) required for the propagation of feature annotation.</text>
</comment>
<dbReference type="RefSeq" id="WP_132940130.1">
    <property type="nucleotide sequence ID" value="NZ_CP119676.1"/>
</dbReference>
<evidence type="ECO:0000313" key="6">
    <source>
        <dbReference type="Proteomes" id="UP000295304"/>
    </source>
</evidence>
<feature type="active site" description="Proton acceptor" evidence="4">
    <location>
        <position position="77"/>
    </location>
</feature>
<evidence type="ECO:0000256" key="3">
    <source>
        <dbReference type="ARBA" id="ARBA00023080"/>
    </source>
</evidence>
<dbReference type="EMBL" id="SLZW01000012">
    <property type="protein sequence ID" value="TCS60152.1"/>
    <property type="molecule type" value="Genomic_DNA"/>
</dbReference>
<comment type="cofactor">
    <cofactor evidence="1 4">
        <name>a divalent metal cation</name>
        <dbReference type="ChEBI" id="CHEBI:60240"/>
    </cofactor>
</comment>
<dbReference type="PIRSF" id="PIRSF006305">
    <property type="entry name" value="Maf"/>
    <property type="match status" value="1"/>
</dbReference>
<feature type="site" description="Important for substrate specificity" evidence="4">
    <location>
        <position position="78"/>
    </location>
</feature>
<comment type="similarity">
    <text evidence="4">Belongs to the Maf family. YhdE subfamily.</text>
</comment>
<dbReference type="Pfam" id="PF02545">
    <property type="entry name" value="Maf"/>
    <property type="match status" value="1"/>
</dbReference>
<comment type="caution">
    <text evidence="5">The sequence shown here is derived from an EMBL/GenBank/DDBJ whole genome shotgun (WGS) entry which is preliminary data.</text>
</comment>
<dbReference type="PANTHER" id="PTHR43213">
    <property type="entry name" value="BIFUNCTIONAL DTTP/UTP PYROPHOSPHATASE/METHYLTRANSFERASE PROTEIN-RELATED"/>
    <property type="match status" value="1"/>
</dbReference>
<dbReference type="GO" id="GO:0005737">
    <property type="term" value="C:cytoplasm"/>
    <property type="evidence" value="ECO:0007669"/>
    <property type="project" value="UniProtKB-SubCell"/>
</dbReference>
<comment type="catalytic activity">
    <reaction evidence="4">
        <text>UTP + H2O = UMP + diphosphate + H(+)</text>
        <dbReference type="Rhea" id="RHEA:29395"/>
        <dbReference type="ChEBI" id="CHEBI:15377"/>
        <dbReference type="ChEBI" id="CHEBI:15378"/>
        <dbReference type="ChEBI" id="CHEBI:33019"/>
        <dbReference type="ChEBI" id="CHEBI:46398"/>
        <dbReference type="ChEBI" id="CHEBI:57865"/>
        <dbReference type="EC" id="3.6.1.9"/>
    </reaction>
</comment>
<sequence>MTVPRSGAPRLVLASASPRRVELLRQVGITPAHIAPADVDETAKASELPHQLARRLAEAKARAVAARYPGAVVLGADSAVAVGRRILGKPDDEVAARRFLDLLSGRRHRVVGGIAVIGADGRMSSKVITTAVAFKTLEPGEIDAYLAGGEWRGKAGGYAIQGRAALFVRKVVGSYPNVVGLALFEVANMLKNHGVVPNFHGGEAVCSNADL</sequence>
<organism evidence="5 6">
    <name type="scientific">Varunaivibrio sulfuroxidans</name>
    <dbReference type="NCBI Taxonomy" id="1773489"/>
    <lineage>
        <taxon>Bacteria</taxon>
        <taxon>Pseudomonadati</taxon>
        <taxon>Pseudomonadota</taxon>
        <taxon>Alphaproteobacteria</taxon>
        <taxon>Rhodospirillales</taxon>
        <taxon>Magnetovibrionaceae</taxon>
        <taxon>Varunaivibrio</taxon>
    </lineage>
</organism>
<dbReference type="CDD" id="cd00555">
    <property type="entry name" value="Maf"/>
    <property type="match status" value="1"/>
</dbReference>
<dbReference type="GO" id="GO:0036218">
    <property type="term" value="F:dTTP diphosphatase activity"/>
    <property type="evidence" value="ECO:0007669"/>
    <property type="project" value="RHEA"/>
</dbReference>
<dbReference type="InterPro" id="IPR029001">
    <property type="entry name" value="ITPase-like_fam"/>
</dbReference>
<dbReference type="NCBIfam" id="TIGR00172">
    <property type="entry name" value="maf"/>
    <property type="match status" value="1"/>
</dbReference>
<dbReference type="Gene3D" id="3.90.950.10">
    <property type="match status" value="1"/>
</dbReference>
<gene>
    <name evidence="5" type="ORF">EDD55_11245</name>
</gene>
<dbReference type="SUPFAM" id="SSF52972">
    <property type="entry name" value="ITPase-like"/>
    <property type="match status" value="1"/>
</dbReference>
<protein>
    <recommendedName>
        <fullName evidence="4">dTTP/UTP pyrophosphatase</fullName>
        <shortName evidence="4">dTTPase/UTPase</shortName>
        <ecNumber evidence="4">3.6.1.9</ecNumber>
    </recommendedName>
    <alternativeName>
        <fullName evidence="4">Nucleoside triphosphate pyrophosphatase</fullName>
    </alternativeName>
    <alternativeName>
        <fullName evidence="4">Nucleotide pyrophosphatase</fullName>
        <shortName evidence="4">Nucleotide PPase</shortName>
    </alternativeName>
</protein>
<dbReference type="EC" id="3.6.1.9" evidence="4"/>
<proteinExistence type="inferred from homology"/>
<evidence type="ECO:0000256" key="2">
    <source>
        <dbReference type="ARBA" id="ARBA00022801"/>
    </source>
</evidence>
<dbReference type="HAMAP" id="MF_00528">
    <property type="entry name" value="Maf"/>
    <property type="match status" value="1"/>
</dbReference>
<comment type="subcellular location">
    <subcellularLocation>
        <location evidence="4">Cytoplasm</location>
    </subcellularLocation>
</comment>
<keyword evidence="6" id="KW-1185">Reference proteome</keyword>
<feature type="site" description="Important for substrate specificity" evidence="4">
    <location>
        <position position="161"/>
    </location>
</feature>
<dbReference type="GO" id="GO:0036221">
    <property type="term" value="F:UTP diphosphatase activity"/>
    <property type="evidence" value="ECO:0007669"/>
    <property type="project" value="RHEA"/>
</dbReference>
<evidence type="ECO:0000313" key="5">
    <source>
        <dbReference type="EMBL" id="TCS60152.1"/>
    </source>
</evidence>
<dbReference type="PANTHER" id="PTHR43213:SF5">
    <property type="entry name" value="BIFUNCTIONAL DTTP_UTP PYROPHOSPHATASE_METHYLTRANSFERASE PROTEIN-RELATED"/>
    <property type="match status" value="1"/>
</dbReference>
<comment type="catalytic activity">
    <reaction evidence="4">
        <text>dTTP + H2O = dTMP + diphosphate + H(+)</text>
        <dbReference type="Rhea" id="RHEA:28534"/>
        <dbReference type="ChEBI" id="CHEBI:15377"/>
        <dbReference type="ChEBI" id="CHEBI:15378"/>
        <dbReference type="ChEBI" id="CHEBI:33019"/>
        <dbReference type="ChEBI" id="CHEBI:37568"/>
        <dbReference type="ChEBI" id="CHEBI:63528"/>
        <dbReference type="EC" id="3.6.1.9"/>
    </reaction>
</comment>
<keyword evidence="3 4" id="KW-0546">Nucleotide metabolism</keyword>
<feature type="site" description="Important for substrate specificity" evidence="4">
    <location>
        <position position="19"/>
    </location>
</feature>
<dbReference type="GO" id="GO:0009117">
    <property type="term" value="P:nucleotide metabolic process"/>
    <property type="evidence" value="ECO:0007669"/>
    <property type="project" value="UniProtKB-KW"/>
</dbReference>
<accession>A0A4R3J4K3</accession>
<evidence type="ECO:0000256" key="1">
    <source>
        <dbReference type="ARBA" id="ARBA00001968"/>
    </source>
</evidence>
<name>A0A4R3J4K3_9PROT</name>
<dbReference type="OrthoDB" id="9807767at2"/>
<dbReference type="Proteomes" id="UP000295304">
    <property type="component" value="Unassembled WGS sequence"/>
</dbReference>
<keyword evidence="2 4" id="KW-0378">Hydrolase</keyword>
<dbReference type="AlphaFoldDB" id="A0A4R3J4K3"/>
<comment type="function">
    <text evidence="4">Nucleoside triphosphate pyrophosphatase that hydrolyzes dTTP and UTP. May have a dual role in cell division arrest and in preventing the incorporation of modified nucleotides into cellular nucleic acids.</text>
</comment>
<reference evidence="5 6" key="1">
    <citation type="submission" date="2019-03" db="EMBL/GenBank/DDBJ databases">
        <title>Genomic Encyclopedia of Type Strains, Phase IV (KMG-IV): sequencing the most valuable type-strain genomes for metagenomic binning, comparative biology and taxonomic classification.</title>
        <authorList>
            <person name="Goeker M."/>
        </authorList>
    </citation>
    <scope>NUCLEOTIDE SEQUENCE [LARGE SCALE GENOMIC DNA]</scope>
    <source>
        <strain evidence="5 6">DSM 101688</strain>
    </source>
</reference>
<evidence type="ECO:0000256" key="4">
    <source>
        <dbReference type="HAMAP-Rule" id="MF_00528"/>
    </source>
</evidence>